<dbReference type="InterPro" id="IPR003599">
    <property type="entry name" value="Ig_sub"/>
</dbReference>
<dbReference type="Gene3D" id="1.10.510.10">
    <property type="entry name" value="Transferase(Phosphotransferase) domain 1"/>
    <property type="match status" value="1"/>
</dbReference>
<evidence type="ECO:0000259" key="15">
    <source>
        <dbReference type="PROSITE" id="PS50835"/>
    </source>
</evidence>
<protein>
    <recommendedName>
        <fullName evidence="19">Receptor protein-tyrosine kinase</fullName>
    </recommendedName>
</protein>
<keyword evidence="9" id="KW-0547">Nucleotide-binding</keyword>
<dbReference type="KEGG" id="aqu:100633582"/>
<keyword evidence="9" id="KW-0067">ATP-binding</keyword>
<evidence type="ECO:0000256" key="1">
    <source>
        <dbReference type="ARBA" id="ARBA00004167"/>
    </source>
</evidence>
<reference evidence="18" key="1">
    <citation type="journal article" date="2010" name="Nature">
        <title>The Amphimedon queenslandica genome and the evolution of animal complexity.</title>
        <authorList>
            <person name="Srivastava M."/>
            <person name="Simakov O."/>
            <person name="Chapman J."/>
            <person name="Fahey B."/>
            <person name="Gauthier M.E."/>
            <person name="Mitros T."/>
            <person name="Richards G.S."/>
            <person name="Conaco C."/>
            <person name="Dacre M."/>
            <person name="Hellsten U."/>
            <person name="Larroux C."/>
            <person name="Putnam N.H."/>
            <person name="Stanke M."/>
            <person name="Adamska M."/>
            <person name="Darling A."/>
            <person name="Degnan S.M."/>
            <person name="Oakley T.H."/>
            <person name="Plachetzki D.C."/>
            <person name="Zhai Y."/>
            <person name="Adamski M."/>
            <person name="Calcino A."/>
            <person name="Cummins S.F."/>
            <person name="Goodstein D.M."/>
            <person name="Harris C."/>
            <person name="Jackson D.J."/>
            <person name="Leys S.P."/>
            <person name="Shu S."/>
            <person name="Woodcroft B.J."/>
            <person name="Vervoort M."/>
            <person name="Kosik K.S."/>
            <person name="Manning G."/>
            <person name="Degnan B.M."/>
            <person name="Rokhsar D.S."/>
        </authorList>
    </citation>
    <scope>NUCLEOTIDE SEQUENCE [LARGE SCALE GENOMIC DNA]</scope>
</reference>
<evidence type="ECO:0008006" key="19">
    <source>
        <dbReference type="Google" id="ProtNLM"/>
    </source>
</evidence>
<dbReference type="InterPro" id="IPR036116">
    <property type="entry name" value="FN3_sf"/>
</dbReference>
<dbReference type="PIRSF" id="PIRSF000615">
    <property type="entry name" value="TyrPK_CSF1-R"/>
    <property type="match status" value="1"/>
</dbReference>
<dbReference type="Pfam" id="PF00041">
    <property type="entry name" value="fn3"/>
    <property type="match status" value="1"/>
</dbReference>
<organism evidence="17">
    <name type="scientific">Amphimedon queenslandica</name>
    <name type="common">Sponge</name>
    <dbReference type="NCBI Taxonomy" id="400682"/>
    <lineage>
        <taxon>Eukaryota</taxon>
        <taxon>Metazoa</taxon>
        <taxon>Porifera</taxon>
        <taxon>Demospongiae</taxon>
        <taxon>Heteroscleromorpha</taxon>
        <taxon>Haplosclerida</taxon>
        <taxon>Niphatidae</taxon>
        <taxon>Amphimedon</taxon>
    </lineage>
</organism>
<evidence type="ECO:0000256" key="13">
    <source>
        <dbReference type="SAM" id="SignalP"/>
    </source>
</evidence>
<evidence type="ECO:0000259" key="14">
    <source>
        <dbReference type="PROSITE" id="PS50011"/>
    </source>
</evidence>
<evidence type="ECO:0000259" key="16">
    <source>
        <dbReference type="PROSITE" id="PS50853"/>
    </source>
</evidence>
<dbReference type="PROSITE" id="PS50853">
    <property type="entry name" value="FN3"/>
    <property type="match status" value="1"/>
</dbReference>
<gene>
    <name evidence="17" type="primary">100633582</name>
</gene>
<dbReference type="InterPro" id="IPR036179">
    <property type="entry name" value="Ig-like_dom_sf"/>
</dbReference>
<evidence type="ECO:0000256" key="9">
    <source>
        <dbReference type="PIRSR" id="PIRSR000615-2"/>
    </source>
</evidence>
<accession>A0A1X7VNP8</accession>
<dbReference type="InterPro" id="IPR003598">
    <property type="entry name" value="Ig_sub2"/>
</dbReference>
<evidence type="ECO:0000313" key="17">
    <source>
        <dbReference type="EnsemblMetazoa" id="Aqu2.1.41697_001"/>
    </source>
</evidence>
<keyword evidence="3 12" id="KW-0812">Transmembrane</keyword>
<dbReference type="InterPro" id="IPR000719">
    <property type="entry name" value="Prot_kinase_dom"/>
</dbReference>
<dbReference type="SMART" id="SM00409">
    <property type="entry name" value="IG"/>
    <property type="match status" value="2"/>
</dbReference>
<dbReference type="GO" id="GO:0007169">
    <property type="term" value="P:cell surface receptor protein tyrosine kinase signaling pathway"/>
    <property type="evidence" value="ECO:0007669"/>
    <property type="project" value="TreeGrafter"/>
</dbReference>
<dbReference type="PROSITE" id="PS50835">
    <property type="entry name" value="IG_LIKE"/>
    <property type="match status" value="1"/>
</dbReference>
<dbReference type="CDD" id="cd00192">
    <property type="entry name" value="PTKc"/>
    <property type="match status" value="1"/>
</dbReference>
<feature type="domain" description="Ig-like" evidence="15">
    <location>
        <begin position="237"/>
        <end position="332"/>
    </location>
</feature>
<evidence type="ECO:0000256" key="11">
    <source>
        <dbReference type="SAM" id="MobiDB-lite"/>
    </source>
</evidence>
<dbReference type="InParanoid" id="A0A1X7VNP8"/>
<feature type="chain" id="PRO_5012485525" description="Receptor protein-tyrosine kinase" evidence="13">
    <location>
        <begin position="20"/>
        <end position="889"/>
    </location>
</feature>
<feature type="region of interest" description="Disordered" evidence="11">
    <location>
        <begin position="450"/>
        <end position="470"/>
    </location>
</feature>
<dbReference type="Gene3D" id="2.60.40.10">
    <property type="entry name" value="Immunoglobulins"/>
    <property type="match status" value="2"/>
</dbReference>
<dbReference type="OrthoDB" id="1668230at2759"/>
<evidence type="ECO:0000256" key="7">
    <source>
        <dbReference type="ARBA" id="ARBA00023180"/>
    </source>
</evidence>
<sequence length="889" mass="98274">MKIQVLLLLSCCCLFGVFSANNPPPEFTSHPGNFTVANGTAPGPNTDCNITRLVVWRMYVRGQLVDEFGGSEGLDTSQYANYQEYIQMTFNRTGLRLVGQFVSSIEIPVTRITHHGTYQCQEENNDLFSYPGTVIVQGPVLMRFLDSAQQLNGTGGQDIMKKFVVFGAPDPVLSIAKEASNGDYIPINDNRITLSLTNFTFTSLKLSDAGQYKIWGNNSHGDSSFTFRINVSGVDHPHIQLESIHTNFIYGTSVSIPCSVQDSAYEPGLEIYWTHNGANVSQSSHQSRAYETRSSNTVSELIFPAFSTSDNGEYKCHASNSNDADERTTTIIGAPQKPNITTLTVSGNNVLLIWTEPMAYGATISSYYLSYQDEQNQFSMNITDYNPTTGLTLKICPGGKFYSFQVAAINEYNLTGEYSEIVRKYIQKCPMSSSSTSTSLVVTPTSDSSVTSTTIPASTPPVVPTLGTTGEAESPPILPIAASAAGGGMILLIALAVLVIAIFCWVSISKRNSNRHGGRQWTHQSSEEENIDGLHYGGNGHIPNKSTQLMLNIPGIPSPLPATPGYGPAMCIDPCYEFSRDNLELTDILYDGSYTVIYKAKATGIKDNKSIEVMAKCIKEEYGDMDDYVSALVTEMEHLSQFEPHPNIVGLIKVCTVGKPVYMIMEYMCHGDLLGFLRATRGHPDMYTVFPGTKNVPSNLKLKSRDLLRIISQIADGMNYLSGLKIPHTALCARNILVGTSMEVKIYNIGAHNLDSNEVYESLVRWWAPEVFHDGNHSVLSDIWSFGVVMWEVVTVGGTPYNDVNLDDIYPQLMAGLRLQRPAHCTQPIYDIMTSCWENIPQHRPTFLEITDQLQSLNTTKMSYLDLRNYNEMQYSQFDLNEASQMSIL</sequence>
<keyword evidence="4 12" id="KW-1133">Transmembrane helix</keyword>
<comment type="subcellular location">
    <subcellularLocation>
        <location evidence="1">Membrane</location>
        <topology evidence="1">Single-pass membrane protein</topology>
    </subcellularLocation>
</comment>
<evidence type="ECO:0000313" key="18">
    <source>
        <dbReference type="Proteomes" id="UP000007879"/>
    </source>
</evidence>
<evidence type="ECO:0000256" key="6">
    <source>
        <dbReference type="ARBA" id="ARBA00023157"/>
    </source>
</evidence>
<dbReference type="PROSITE" id="PS50011">
    <property type="entry name" value="PROTEIN_KINASE_DOM"/>
    <property type="match status" value="1"/>
</dbReference>
<dbReference type="eggNOG" id="KOG0200">
    <property type="taxonomic scope" value="Eukaryota"/>
</dbReference>
<keyword evidence="13" id="KW-0732">Signal</keyword>
<dbReference type="GO" id="GO:0004714">
    <property type="term" value="F:transmembrane receptor protein tyrosine kinase activity"/>
    <property type="evidence" value="ECO:0007669"/>
    <property type="project" value="TreeGrafter"/>
</dbReference>
<dbReference type="SUPFAM" id="SSF48726">
    <property type="entry name" value="Immunoglobulin"/>
    <property type="match status" value="2"/>
</dbReference>
<dbReference type="InterPro" id="IPR001245">
    <property type="entry name" value="Ser-Thr/Tyr_kinase_cat_dom"/>
</dbReference>
<keyword evidence="10" id="KW-0479">Metal-binding</keyword>
<dbReference type="InterPro" id="IPR050122">
    <property type="entry name" value="RTK"/>
</dbReference>
<dbReference type="PRINTS" id="PR00109">
    <property type="entry name" value="TYRKINASE"/>
</dbReference>
<reference evidence="17" key="2">
    <citation type="submission" date="2017-05" db="UniProtKB">
        <authorList>
            <consortium name="EnsemblMetazoa"/>
        </authorList>
    </citation>
    <scope>IDENTIFICATION</scope>
</reference>
<dbReference type="AlphaFoldDB" id="A0A1X7VNP8"/>
<dbReference type="GO" id="GO:0005524">
    <property type="term" value="F:ATP binding"/>
    <property type="evidence" value="ECO:0007669"/>
    <property type="project" value="UniProtKB-KW"/>
</dbReference>
<feature type="binding site" evidence="9">
    <location>
        <position position="616"/>
    </location>
    <ligand>
        <name>ATP</name>
        <dbReference type="ChEBI" id="CHEBI:30616"/>
    </ligand>
</feature>
<keyword evidence="5 12" id="KW-0472">Membrane</keyword>
<comment type="similarity">
    <text evidence="2">Belongs to the protein kinase superfamily. CAMK Ser/Thr protein kinase family.</text>
</comment>
<dbReference type="InterPro" id="IPR007110">
    <property type="entry name" value="Ig-like_dom"/>
</dbReference>
<keyword evidence="18" id="KW-1185">Reference proteome</keyword>
<dbReference type="Proteomes" id="UP000007879">
    <property type="component" value="Unassembled WGS sequence"/>
</dbReference>
<dbReference type="InterPro" id="IPR013783">
    <property type="entry name" value="Ig-like_fold"/>
</dbReference>
<name>A0A1X7VNP8_AMPQE</name>
<evidence type="ECO:0000256" key="8">
    <source>
        <dbReference type="ARBA" id="ARBA00023319"/>
    </source>
</evidence>
<feature type="signal peptide" evidence="13">
    <location>
        <begin position="1"/>
        <end position="19"/>
    </location>
</feature>
<dbReference type="GO" id="GO:0005886">
    <property type="term" value="C:plasma membrane"/>
    <property type="evidence" value="ECO:0007669"/>
    <property type="project" value="TreeGrafter"/>
</dbReference>
<feature type="domain" description="Protein kinase" evidence="14">
    <location>
        <begin position="583"/>
        <end position="865"/>
    </location>
</feature>
<feature type="binding site" evidence="10">
    <location>
        <position position="735"/>
    </location>
    <ligand>
        <name>Mg(2+)</name>
        <dbReference type="ChEBI" id="CHEBI:18420"/>
    </ligand>
</feature>
<evidence type="ECO:0000256" key="4">
    <source>
        <dbReference type="ARBA" id="ARBA00022989"/>
    </source>
</evidence>
<dbReference type="GO" id="GO:0046872">
    <property type="term" value="F:metal ion binding"/>
    <property type="evidence" value="ECO:0007669"/>
    <property type="project" value="UniProtKB-KW"/>
</dbReference>
<evidence type="ECO:0000256" key="2">
    <source>
        <dbReference type="ARBA" id="ARBA00006692"/>
    </source>
</evidence>
<dbReference type="PANTHER" id="PTHR24416:SF611">
    <property type="entry name" value="TYROSINE-PROTEIN KINASE TRANSMEMBRANE RECEPTOR ROR"/>
    <property type="match status" value="1"/>
</dbReference>
<keyword evidence="10" id="KW-0460">Magnesium</keyword>
<feature type="binding site" evidence="9">
    <location>
        <begin position="666"/>
        <end position="672"/>
    </location>
    <ligand>
        <name>ATP</name>
        <dbReference type="ChEBI" id="CHEBI:30616"/>
    </ligand>
</feature>
<dbReference type="GO" id="GO:0043235">
    <property type="term" value="C:receptor complex"/>
    <property type="evidence" value="ECO:0007669"/>
    <property type="project" value="TreeGrafter"/>
</dbReference>
<dbReference type="SUPFAM" id="SSF49265">
    <property type="entry name" value="Fibronectin type III"/>
    <property type="match status" value="1"/>
</dbReference>
<dbReference type="EnsemblMetazoa" id="Aqu2.1.41697_001">
    <property type="protein sequence ID" value="Aqu2.1.41697_001"/>
    <property type="gene ID" value="Aqu2.1.41697"/>
</dbReference>
<keyword evidence="6" id="KW-1015">Disulfide bond</keyword>
<dbReference type="InterPro" id="IPR011009">
    <property type="entry name" value="Kinase-like_dom_sf"/>
</dbReference>
<evidence type="ECO:0000256" key="12">
    <source>
        <dbReference type="SAM" id="Phobius"/>
    </source>
</evidence>
<feature type="transmembrane region" description="Helical" evidence="12">
    <location>
        <begin position="484"/>
        <end position="506"/>
    </location>
</feature>
<dbReference type="FunFam" id="1.10.510.10:FF:001346">
    <property type="entry name" value="Uncharacterized protein"/>
    <property type="match status" value="1"/>
</dbReference>
<feature type="domain" description="Fibronectin type-III" evidence="16">
    <location>
        <begin position="334"/>
        <end position="432"/>
    </location>
</feature>
<dbReference type="Pfam" id="PF13927">
    <property type="entry name" value="Ig_3"/>
    <property type="match status" value="1"/>
</dbReference>
<evidence type="ECO:0000256" key="3">
    <source>
        <dbReference type="ARBA" id="ARBA00022692"/>
    </source>
</evidence>
<dbReference type="CDD" id="cd00096">
    <property type="entry name" value="Ig"/>
    <property type="match status" value="1"/>
</dbReference>
<keyword evidence="8" id="KW-0393">Immunoglobulin domain</keyword>
<feature type="binding site" evidence="9">
    <location>
        <position position="734"/>
    </location>
    <ligand>
        <name>ATP</name>
        <dbReference type="ChEBI" id="CHEBI:30616"/>
    </ligand>
</feature>
<dbReference type="SMART" id="SM00408">
    <property type="entry name" value="IGc2"/>
    <property type="match status" value="1"/>
</dbReference>
<dbReference type="SUPFAM" id="SSF56112">
    <property type="entry name" value="Protein kinase-like (PK-like)"/>
    <property type="match status" value="1"/>
</dbReference>
<dbReference type="PANTHER" id="PTHR24416">
    <property type="entry name" value="TYROSINE-PROTEIN KINASE RECEPTOR"/>
    <property type="match status" value="1"/>
</dbReference>
<dbReference type="Pfam" id="PF07714">
    <property type="entry name" value="PK_Tyr_Ser-Thr"/>
    <property type="match status" value="1"/>
</dbReference>
<keyword evidence="7" id="KW-0325">Glycoprotein</keyword>
<dbReference type="CDD" id="cd00063">
    <property type="entry name" value="FN3"/>
    <property type="match status" value="1"/>
</dbReference>
<dbReference type="InterPro" id="IPR003961">
    <property type="entry name" value="FN3_dom"/>
</dbReference>
<evidence type="ECO:0000256" key="5">
    <source>
        <dbReference type="ARBA" id="ARBA00023136"/>
    </source>
</evidence>
<proteinExistence type="inferred from homology"/>
<dbReference type="EnsemblMetazoa" id="XM_011411320.2">
    <property type="protein sequence ID" value="XP_011409622.2"/>
    <property type="gene ID" value="LOC100633582"/>
</dbReference>
<dbReference type="Gene3D" id="3.30.200.20">
    <property type="entry name" value="Phosphorylase Kinase, domain 1"/>
    <property type="match status" value="1"/>
</dbReference>
<evidence type="ECO:0000256" key="10">
    <source>
        <dbReference type="PIRSR" id="PIRSR000615-3"/>
    </source>
</evidence>
<dbReference type="STRING" id="400682.A0A1X7VNP8"/>